<dbReference type="GeneID" id="9828353"/>
<name>E3M8B8_CAERE</name>
<dbReference type="Pfam" id="PF07735">
    <property type="entry name" value="FBA_2"/>
    <property type="match status" value="1"/>
</dbReference>
<dbReference type="AlphaFoldDB" id="E3M8B8"/>
<dbReference type="PANTHER" id="PTHR21503">
    <property type="entry name" value="F-BOX-CONTAINING HYPOTHETICAL PROTEIN C.ELEGANS"/>
    <property type="match status" value="1"/>
</dbReference>
<reference evidence="2" key="1">
    <citation type="submission" date="2007-07" db="EMBL/GenBank/DDBJ databases">
        <title>PCAP assembly of the Caenorhabditis remanei genome.</title>
        <authorList>
            <consortium name="The Caenorhabditis remanei Sequencing Consortium"/>
            <person name="Wilson R.K."/>
        </authorList>
    </citation>
    <scope>NUCLEOTIDE SEQUENCE [LARGE SCALE GENOMIC DNA]</scope>
    <source>
        <strain evidence="2">PB4641</strain>
    </source>
</reference>
<dbReference type="KEGG" id="crq:GCK72_008878"/>
<dbReference type="InterPro" id="IPR012885">
    <property type="entry name" value="F-box_Sdz-33"/>
</dbReference>
<accession>E3M8B8</accession>
<dbReference type="Proteomes" id="UP000008281">
    <property type="component" value="Unassembled WGS sequence"/>
</dbReference>
<sequence>MNLSICSKRSKRISSAYTMPELNISIELYKDTSRALHLKSIIYVNEVRKGGISHWLHVIPTYIKKNFGKIFQISEFEWKFYHDPSVNLTEILATRLSGFYGWNSLRFVIFGKDIEQSDFEKFPVLLSCVEGIIIRKKRVKREDLDTLFMNRRNIQSFNIEGRYPVGYDNYGVWCARVMVLLHAPQNIEDLLRIDCEKIGCAVTGYKNSDVNRFLKHWLQSTNGENHKYLKREIRLCNVENDSNMLEDLPVTPWNPKQRGQFYYCQNSHFNPAIDCSKGFDLLREDGVLATVMPGEGEFIFNIWNERFPDIPKDDFPSNSVFY</sequence>
<dbReference type="CTD" id="9828353"/>
<gene>
    <name evidence="2" type="ORF">CRE_13254</name>
</gene>
<keyword evidence="3" id="KW-1185">Reference proteome</keyword>
<protein>
    <recommendedName>
        <fullName evidence="1">Sdz-33 F-box domain-containing protein</fullName>
    </recommendedName>
</protein>
<feature type="domain" description="Sdz-33 F-box" evidence="1">
    <location>
        <begin position="186"/>
        <end position="222"/>
    </location>
</feature>
<dbReference type="EMBL" id="DS268428">
    <property type="protein sequence ID" value="EFO94448.1"/>
    <property type="molecule type" value="Genomic_DNA"/>
</dbReference>
<evidence type="ECO:0000259" key="1">
    <source>
        <dbReference type="Pfam" id="PF07735"/>
    </source>
</evidence>
<proteinExistence type="predicted"/>
<dbReference type="PANTHER" id="PTHR21503:SF8">
    <property type="entry name" value="F-BOX ASSOCIATED DOMAIN-CONTAINING PROTEIN-RELATED"/>
    <property type="match status" value="1"/>
</dbReference>
<evidence type="ECO:0000313" key="3">
    <source>
        <dbReference type="Proteomes" id="UP000008281"/>
    </source>
</evidence>
<evidence type="ECO:0000313" key="2">
    <source>
        <dbReference type="EMBL" id="EFO94448.1"/>
    </source>
</evidence>
<organism evidence="3">
    <name type="scientific">Caenorhabditis remanei</name>
    <name type="common">Caenorhabditis vulgaris</name>
    <dbReference type="NCBI Taxonomy" id="31234"/>
    <lineage>
        <taxon>Eukaryota</taxon>
        <taxon>Metazoa</taxon>
        <taxon>Ecdysozoa</taxon>
        <taxon>Nematoda</taxon>
        <taxon>Chromadorea</taxon>
        <taxon>Rhabditida</taxon>
        <taxon>Rhabditina</taxon>
        <taxon>Rhabditomorpha</taxon>
        <taxon>Rhabditoidea</taxon>
        <taxon>Rhabditidae</taxon>
        <taxon>Peloderinae</taxon>
        <taxon>Caenorhabditis</taxon>
    </lineage>
</organism>
<dbReference type="RefSeq" id="XP_003107627.2">
    <property type="nucleotide sequence ID" value="XM_003107579.2"/>
</dbReference>
<dbReference type="OrthoDB" id="5908620at2759"/>
<dbReference type="HOGENOM" id="CLU_880651_0_0_1"/>
<dbReference type="InParanoid" id="E3M8B8"/>